<dbReference type="InterPro" id="IPR005018">
    <property type="entry name" value="DOMON_domain"/>
</dbReference>
<dbReference type="SUPFAM" id="SSF49344">
    <property type="entry name" value="CBD9-like"/>
    <property type="match status" value="1"/>
</dbReference>
<dbReference type="SMART" id="SM00664">
    <property type="entry name" value="DoH"/>
    <property type="match status" value="1"/>
</dbReference>
<dbReference type="PROSITE" id="PS50836">
    <property type="entry name" value="DOMON"/>
    <property type="match status" value="1"/>
</dbReference>
<feature type="domain" description="DOMON" evidence="3">
    <location>
        <begin position="45"/>
        <end position="166"/>
    </location>
</feature>
<feature type="region of interest" description="Disordered" evidence="1">
    <location>
        <begin position="563"/>
        <end position="585"/>
    </location>
</feature>
<dbReference type="Gene3D" id="2.60.40.1210">
    <property type="entry name" value="Cellobiose dehydrogenase, cytochrome domain"/>
    <property type="match status" value="1"/>
</dbReference>
<proteinExistence type="predicted"/>
<keyword evidence="4" id="KW-1185">Reference proteome</keyword>
<feature type="compositionally biased region" description="Low complexity" evidence="1">
    <location>
        <begin position="666"/>
        <end position="689"/>
    </location>
</feature>
<feature type="region of interest" description="Disordered" evidence="1">
    <location>
        <begin position="635"/>
        <end position="710"/>
    </location>
</feature>
<feature type="compositionally biased region" description="Basic and acidic residues" evidence="1">
    <location>
        <begin position="642"/>
        <end position="656"/>
    </location>
</feature>
<evidence type="ECO:0000313" key="4">
    <source>
        <dbReference type="Proteomes" id="UP000035680"/>
    </source>
</evidence>
<dbReference type="PANTHER" id="PTHR36516">
    <property type="entry name" value="PROTEIN CBG04168-RELATED"/>
    <property type="match status" value="1"/>
</dbReference>
<dbReference type="Pfam" id="PF03351">
    <property type="entry name" value="DOMON"/>
    <property type="match status" value="1"/>
</dbReference>
<evidence type="ECO:0000259" key="3">
    <source>
        <dbReference type="PROSITE" id="PS50836"/>
    </source>
</evidence>
<evidence type="ECO:0000256" key="1">
    <source>
        <dbReference type="SAM" id="MobiDB-lite"/>
    </source>
</evidence>
<feature type="chain" id="PRO_5005330523" evidence="2">
    <location>
        <begin position="21"/>
        <end position="853"/>
    </location>
</feature>
<name>A0A0K0G3R4_STRVS</name>
<dbReference type="WBParaSite" id="SVE_1937100.1">
    <property type="protein sequence ID" value="SVE_1937100.1"/>
    <property type="gene ID" value="SVE_1937100"/>
</dbReference>
<dbReference type="PANTHER" id="PTHR36516:SF5">
    <property type="entry name" value="DOMON DOMAIN-CONTAINING PROTEIN"/>
    <property type="match status" value="1"/>
</dbReference>
<sequence length="853" mass="94039">MTFSLEVLYIFLLLPFTIKSAPPNPGISSTVDVSGTGDPCSFKGADYSISWYYDNETTNVVFEYDQPVKTGKWWSAIGIGDNMSDMDIAVIYLDDGTTVDIIDHYSNDYVPPVKDESQDWKLTKSSTSVFDRRAKYIVERKMNTTDDKKDKTMDGCVLFQFGVNLAEYGVKSGSLKIKKHENWPDLYKACDIKEKCVKKQPIIAKAADAAVVSVPQEEIILENKKPTQTSSGPSKCKSAGLKHTSHWNYIKSNNSVEFVLNFETIPNNSWSVITFGTNAKRDAFVLFTKDRKIVDAGDYVIKNFIELKKDRQQDWVVIYSNTDEETNFAKMKMSRSLVTTDKKRDRPFDNCVNIQFGINMGSYEEKENGTYKITKSNDPSEAITMCNIKELCAAANGDEIAKDAAPEGSKISENDITGVLLAPNPNSTLPENEEETINVSKRIDETQNNNSNIANNTQSPAVETTTLVQTSSPVVAENSSVQNPSNIPESESEDIASQSPSNLPQTPPTQPSELLTESGSGVEITTKNNNIQTTVIQSFVESSTSSGNLKNEEVAITTTAAPSNTTIPENLTGSTPTFTTPSNEITTSPVINQETTTSISVPLTKSAELDTSTENINTNNSQVNLNNETITTSTTTVVPGSESKEFDNSNESRDLTTKLQDAIEESSTTTISNQIDTQQQQNNTTNANIPQESSSTTVPTIDEVTNTTTPVNIDTTTIPQTTTLINNNNNQSVPNTSTPETINKFLASHESDNSKENKEIINQINNDNGKTNNCGDSHKDLSICDSYMNEYLNRVETWARQRNDTLDNQLWKACSLLRKVPHVPTLCCHIYNFKCGSHVTRPPTTTTTISSLV</sequence>
<evidence type="ECO:0000313" key="5">
    <source>
        <dbReference type="WBParaSite" id="SVE_1937100.1"/>
    </source>
</evidence>
<dbReference type="AlphaFoldDB" id="A0A0K0G3R4"/>
<feature type="compositionally biased region" description="Polar residues" evidence="1">
    <location>
        <begin position="690"/>
        <end position="699"/>
    </location>
</feature>
<dbReference type="InterPro" id="IPR045266">
    <property type="entry name" value="DOH_DOMON"/>
</dbReference>
<keyword evidence="2" id="KW-0732">Signal</keyword>
<feature type="region of interest" description="Disordered" evidence="1">
    <location>
        <begin position="445"/>
        <end position="516"/>
    </location>
</feature>
<reference evidence="4" key="1">
    <citation type="submission" date="2014-07" db="EMBL/GenBank/DDBJ databases">
        <authorList>
            <person name="Martin A.A"/>
            <person name="De Silva N."/>
        </authorList>
    </citation>
    <scope>NUCLEOTIDE SEQUENCE</scope>
</reference>
<accession>A0A0K0G3R4</accession>
<dbReference type="Proteomes" id="UP000035680">
    <property type="component" value="Unassembled WGS sequence"/>
</dbReference>
<organism evidence="4 5">
    <name type="scientific">Strongyloides venezuelensis</name>
    <name type="common">Threadworm</name>
    <dbReference type="NCBI Taxonomy" id="75913"/>
    <lineage>
        <taxon>Eukaryota</taxon>
        <taxon>Metazoa</taxon>
        <taxon>Ecdysozoa</taxon>
        <taxon>Nematoda</taxon>
        <taxon>Chromadorea</taxon>
        <taxon>Rhabditida</taxon>
        <taxon>Tylenchina</taxon>
        <taxon>Panagrolaimomorpha</taxon>
        <taxon>Strongyloidoidea</taxon>
        <taxon>Strongyloididae</taxon>
        <taxon>Strongyloides</taxon>
    </lineage>
</organism>
<reference evidence="5" key="2">
    <citation type="submission" date="2015-08" db="UniProtKB">
        <authorList>
            <consortium name="WormBaseParasite"/>
        </authorList>
    </citation>
    <scope>IDENTIFICATION</scope>
</reference>
<feature type="compositionally biased region" description="Polar residues" evidence="1">
    <location>
        <begin position="457"/>
        <end position="504"/>
    </location>
</feature>
<dbReference type="CDD" id="cd09631">
    <property type="entry name" value="DOMON_DOH"/>
    <property type="match status" value="1"/>
</dbReference>
<evidence type="ECO:0000256" key="2">
    <source>
        <dbReference type="SAM" id="SignalP"/>
    </source>
</evidence>
<protein>
    <submittedName>
        <fullName evidence="5">DOMON domain-containing protein</fullName>
    </submittedName>
</protein>
<feature type="signal peptide" evidence="2">
    <location>
        <begin position="1"/>
        <end position="20"/>
    </location>
</feature>